<dbReference type="PANTHER" id="PTHR12755">
    <property type="entry name" value="CLEAVAGE/POLYADENYLATION FACTOR IA SUBUNIT CLP1P"/>
    <property type="match status" value="1"/>
</dbReference>
<gene>
    <name evidence="6" type="ORF">AA309_06160</name>
</gene>
<reference evidence="6 7" key="1">
    <citation type="submission" date="2015-05" db="EMBL/GenBank/DDBJ databases">
        <title>Draft genome sequence of Microvirga vignae strain BR3299, a novel nitrogen fixing bacteria isolated from Brazil semi-aired region.</title>
        <authorList>
            <person name="Zilli J.E."/>
            <person name="Passos S.R."/>
            <person name="Leite J."/>
            <person name="Baldani J.I."/>
            <person name="Xavier G.R."/>
            <person name="Rumjaneck N.G."/>
            <person name="Simoes-Araujo J.L."/>
        </authorList>
    </citation>
    <scope>NUCLEOTIDE SEQUENCE [LARGE SCALE GENOMIC DNA]</scope>
    <source>
        <strain evidence="6 7">BR3299</strain>
    </source>
</reference>
<keyword evidence="3" id="KW-0418">Kinase</keyword>
<evidence type="ECO:0000256" key="4">
    <source>
        <dbReference type="ARBA" id="ARBA00022840"/>
    </source>
</evidence>
<feature type="domain" description="Clp1 P-loop" evidence="5">
    <location>
        <begin position="32"/>
        <end position="194"/>
    </location>
</feature>
<dbReference type="PATRIC" id="fig|1225564.3.peg.1705"/>
<dbReference type="RefSeq" id="WP_047188078.1">
    <property type="nucleotide sequence ID" value="NZ_LCYG01000016.1"/>
</dbReference>
<evidence type="ECO:0000313" key="7">
    <source>
        <dbReference type="Proteomes" id="UP000035489"/>
    </source>
</evidence>
<proteinExistence type="predicted"/>
<dbReference type="InterPro" id="IPR027417">
    <property type="entry name" value="P-loop_NTPase"/>
</dbReference>
<dbReference type="GO" id="GO:0051731">
    <property type="term" value="F:polynucleotide 5'-hydroxyl-kinase activity"/>
    <property type="evidence" value="ECO:0007669"/>
    <property type="project" value="InterPro"/>
</dbReference>
<dbReference type="AlphaFoldDB" id="A0A0H1RGR9"/>
<dbReference type="GO" id="GO:0005524">
    <property type="term" value="F:ATP binding"/>
    <property type="evidence" value="ECO:0007669"/>
    <property type="project" value="UniProtKB-KW"/>
</dbReference>
<organism evidence="6 7">
    <name type="scientific">Microvirga vignae</name>
    <dbReference type="NCBI Taxonomy" id="1225564"/>
    <lineage>
        <taxon>Bacteria</taxon>
        <taxon>Pseudomonadati</taxon>
        <taxon>Pseudomonadota</taxon>
        <taxon>Alphaproteobacteria</taxon>
        <taxon>Hyphomicrobiales</taxon>
        <taxon>Methylobacteriaceae</taxon>
        <taxon>Microvirga</taxon>
    </lineage>
</organism>
<dbReference type="Proteomes" id="UP000035489">
    <property type="component" value="Unassembled WGS sequence"/>
</dbReference>
<dbReference type="Gene3D" id="3.40.50.300">
    <property type="entry name" value="P-loop containing nucleotide triphosphate hydrolases"/>
    <property type="match status" value="1"/>
</dbReference>
<evidence type="ECO:0000313" key="6">
    <source>
        <dbReference type="EMBL" id="KLK94036.1"/>
    </source>
</evidence>
<keyword evidence="2" id="KW-0547">Nucleotide-binding</keyword>
<sequence>MKSPPDLHVPREWHEAAQRLERDNIRTVGVIGRTDSGKSMLTGFLFTSAIQTGRDVALIDTDLGQKMIGPPACVTMSDAQGLALAFVGSTDPVLGWKPLLEGTQRLFSRTDATIKIINTSGLLSGPGRRLKAAKLQVIQPDLLIVLGNAPDLEPIIGERPDIPVLHLPSSPHARRKTDGERRAGRRQAFHRYFEDAAVLSLDPALLLETPPAISPDRRLLVGLRNGLGNDLGLGLLGGAGDNEAIEVLTPVRQAAIQGIVPGMLALDEAYSETRLKAEGRGWPGARSLL</sequence>
<dbReference type="PANTHER" id="PTHR12755:SF3">
    <property type="entry name" value="POLYNUCLEOTIDE 5'-HYDROXYL-KINASE NOL9"/>
    <property type="match status" value="1"/>
</dbReference>
<name>A0A0H1RGR9_9HYPH</name>
<dbReference type="InterPro" id="IPR032319">
    <property type="entry name" value="CLP1_P"/>
</dbReference>
<keyword evidence="1" id="KW-0808">Transferase</keyword>
<comment type="caution">
    <text evidence="6">The sequence shown here is derived from an EMBL/GenBank/DDBJ whole genome shotgun (WGS) entry which is preliminary data.</text>
</comment>
<accession>A0A0H1RGR9</accession>
<evidence type="ECO:0000259" key="5">
    <source>
        <dbReference type="Pfam" id="PF16575"/>
    </source>
</evidence>
<dbReference type="SUPFAM" id="SSF52540">
    <property type="entry name" value="P-loop containing nucleoside triphosphate hydrolases"/>
    <property type="match status" value="1"/>
</dbReference>
<dbReference type="InterPro" id="IPR045116">
    <property type="entry name" value="Clp1/Grc3"/>
</dbReference>
<dbReference type="Pfam" id="PF16575">
    <property type="entry name" value="CLP1_P"/>
    <property type="match status" value="1"/>
</dbReference>
<evidence type="ECO:0000256" key="2">
    <source>
        <dbReference type="ARBA" id="ARBA00022741"/>
    </source>
</evidence>
<dbReference type="EMBL" id="LCYG01000016">
    <property type="protein sequence ID" value="KLK94036.1"/>
    <property type="molecule type" value="Genomic_DNA"/>
</dbReference>
<dbReference type="GO" id="GO:0006396">
    <property type="term" value="P:RNA processing"/>
    <property type="evidence" value="ECO:0007669"/>
    <property type="project" value="InterPro"/>
</dbReference>
<keyword evidence="4" id="KW-0067">ATP-binding</keyword>
<evidence type="ECO:0000256" key="1">
    <source>
        <dbReference type="ARBA" id="ARBA00022679"/>
    </source>
</evidence>
<evidence type="ECO:0000256" key="3">
    <source>
        <dbReference type="ARBA" id="ARBA00022777"/>
    </source>
</evidence>
<dbReference type="STRING" id="1225564.AA309_06160"/>
<dbReference type="OrthoDB" id="5800600at2"/>
<protein>
    <recommendedName>
        <fullName evidence="5">Clp1 P-loop domain-containing protein</fullName>
    </recommendedName>
</protein>
<keyword evidence="7" id="KW-1185">Reference proteome</keyword>